<proteinExistence type="predicted"/>
<dbReference type="EMBL" id="JAHLFW010000105">
    <property type="protein sequence ID" value="MBU3839117.1"/>
    <property type="molecule type" value="Genomic_DNA"/>
</dbReference>
<keyword evidence="1" id="KW-1133">Transmembrane helix</keyword>
<name>A0A948TD93_9BACT</name>
<evidence type="ECO:0000313" key="3">
    <source>
        <dbReference type="Proteomes" id="UP000783796"/>
    </source>
</evidence>
<comment type="caution">
    <text evidence="2">The sequence shown here is derived from an EMBL/GenBank/DDBJ whole genome shotgun (WGS) entry which is preliminary data.</text>
</comment>
<dbReference type="AlphaFoldDB" id="A0A948TD93"/>
<keyword evidence="1" id="KW-0812">Transmembrane</keyword>
<evidence type="ECO:0000256" key="1">
    <source>
        <dbReference type="SAM" id="Phobius"/>
    </source>
</evidence>
<reference evidence="2" key="2">
    <citation type="submission" date="2021-04" db="EMBL/GenBank/DDBJ databases">
        <authorList>
            <person name="Gilroy R."/>
        </authorList>
    </citation>
    <scope>NUCLEOTIDE SEQUENCE</scope>
    <source>
        <strain evidence="2">G4-2901</strain>
    </source>
</reference>
<gene>
    <name evidence="2" type="ORF">H9777_12570</name>
</gene>
<dbReference type="Proteomes" id="UP000783796">
    <property type="component" value="Unassembled WGS sequence"/>
</dbReference>
<organism evidence="2 3">
    <name type="scientific">Candidatus Phocaeicola faecigallinarum</name>
    <dbReference type="NCBI Taxonomy" id="2838732"/>
    <lineage>
        <taxon>Bacteria</taxon>
        <taxon>Pseudomonadati</taxon>
        <taxon>Bacteroidota</taxon>
        <taxon>Bacteroidia</taxon>
        <taxon>Bacteroidales</taxon>
        <taxon>Bacteroidaceae</taxon>
        <taxon>Phocaeicola</taxon>
    </lineage>
</organism>
<sequence>MKEKLENIWNFVRLHKYGVTLAVFVLIIGVLDENSWIRRLEHRAEINRLNTEIRHYRKQFEEDSKLLKEISTNPEALEKVAREKYMMKKENEDIFIFEQDLEDE</sequence>
<dbReference type="Pfam" id="PF04977">
    <property type="entry name" value="DivIC"/>
    <property type="match status" value="1"/>
</dbReference>
<protein>
    <submittedName>
        <fullName evidence="2">Septum formation initiator family protein</fullName>
    </submittedName>
</protein>
<evidence type="ECO:0000313" key="2">
    <source>
        <dbReference type="EMBL" id="MBU3839117.1"/>
    </source>
</evidence>
<feature type="transmembrane region" description="Helical" evidence="1">
    <location>
        <begin position="14"/>
        <end position="31"/>
    </location>
</feature>
<dbReference type="InterPro" id="IPR007060">
    <property type="entry name" value="FtsL/DivIC"/>
</dbReference>
<reference evidence="2" key="1">
    <citation type="journal article" date="2021" name="PeerJ">
        <title>Extensive microbial diversity within the chicken gut microbiome revealed by metagenomics and culture.</title>
        <authorList>
            <person name="Gilroy R."/>
            <person name="Ravi A."/>
            <person name="Getino M."/>
            <person name="Pursley I."/>
            <person name="Horton D.L."/>
            <person name="Alikhan N.F."/>
            <person name="Baker D."/>
            <person name="Gharbi K."/>
            <person name="Hall N."/>
            <person name="Watson M."/>
            <person name="Adriaenssens E.M."/>
            <person name="Foster-Nyarko E."/>
            <person name="Jarju S."/>
            <person name="Secka A."/>
            <person name="Antonio M."/>
            <person name="Oren A."/>
            <person name="Chaudhuri R.R."/>
            <person name="La Ragione R."/>
            <person name="Hildebrand F."/>
            <person name="Pallen M.J."/>
        </authorList>
    </citation>
    <scope>NUCLEOTIDE SEQUENCE</scope>
    <source>
        <strain evidence="2">G4-2901</strain>
    </source>
</reference>
<accession>A0A948TD93</accession>
<keyword evidence="1" id="KW-0472">Membrane</keyword>